<keyword evidence="3" id="KW-1185">Reference proteome</keyword>
<keyword evidence="1" id="KW-1133">Transmembrane helix</keyword>
<evidence type="ECO:0000313" key="3">
    <source>
        <dbReference type="Proteomes" id="UP000010077"/>
    </source>
</evidence>
<evidence type="ECO:0000313" key="2">
    <source>
        <dbReference type="EMBL" id="AFX98975.1"/>
    </source>
</evidence>
<evidence type="ECO:0000256" key="1">
    <source>
        <dbReference type="SAM" id="Phobius"/>
    </source>
</evidence>
<dbReference type="AlphaFoldDB" id="K7YHF0"/>
<gene>
    <name evidence="2" type="ORF">A1OE_790</name>
</gene>
<keyword evidence="1" id="KW-0472">Membrane</keyword>
<sequence length="45" mass="5442">MISSTIRYYLGNYYLVAYLYSELFGVTYHKIITYYILSILFIVIF</sequence>
<dbReference type="HOGENOM" id="CLU_3197397_0_0_5"/>
<keyword evidence="1" id="KW-0812">Transmembrane</keyword>
<dbReference type="KEGG" id="thal:A1OE_790"/>
<name>K7YHF0_9PROT</name>
<protein>
    <submittedName>
        <fullName evidence="2">Uncharacterized protein</fullName>
    </submittedName>
</protein>
<accession>K7YHF0</accession>
<dbReference type="EMBL" id="CP003539">
    <property type="protein sequence ID" value="AFX98975.1"/>
    <property type="molecule type" value="Genomic_DNA"/>
</dbReference>
<proteinExistence type="predicted"/>
<organism evidence="2 3">
    <name type="scientific">Candidatus Endolissoclinum faulkneri L2</name>
    <dbReference type="NCBI Taxonomy" id="1193729"/>
    <lineage>
        <taxon>Bacteria</taxon>
        <taxon>Pseudomonadati</taxon>
        <taxon>Pseudomonadota</taxon>
        <taxon>Alphaproteobacteria</taxon>
        <taxon>Rhodospirillales</taxon>
        <taxon>Rhodospirillaceae</taxon>
        <taxon>Candidatus Endolissoclinum</taxon>
    </lineage>
</organism>
<feature type="transmembrane region" description="Helical" evidence="1">
    <location>
        <begin position="23"/>
        <end position="44"/>
    </location>
</feature>
<reference evidence="2 3" key="1">
    <citation type="journal article" date="2012" name="Proc. Natl. Acad. Sci. U.S.A.">
        <title>Genome streamlining and chemical defense in a coral reef symbiosis.</title>
        <authorList>
            <person name="Kwan J.C."/>
            <person name="Donia M.S."/>
            <person name="Han A.W."/>
            <person name="Hirose E."/>
            <person name="Haygood M.G."/>
            <person name="Schmidt E.W."/>
        </authorList>
    </citation>
    <scope>NUCLEOTIDE SEQUENCE [LARGE SCALE GENOMIC DNA]</scope>
    <source>
        <strain evidence="2 3">L2</strain>
    </source>
</reference>
<dbReference type="Proteomes" id="UP000010077">
    <property type="component" value="Chromosome"/>
</dbReference>